<evidence type="ECO:0000313" key="5">
    <source>
        <dbReference type="Proteomes" id="UP000053695"/>
    </source>
</evidence>
<dbReference type="Pfam" id="PF02571">
    <property type="entry name" value="CbiJ"/>
    <property type="match status" value="1"/>
</dbReference>
<dbReference type="PANTHER" id="PTHR36925:SF1">
    <property type="entry name" value="COBALT-PRECORRIN-6A REDUCTASE"/>
    <property type="match status" value="1"/>
</dbReference>
<dbReference type="STRING" id="1069083.GCA_000371805_01086"/>
<evidence type="ECO:0000256" key="3">
    <source>
        <dbReference type="ARBA" id="ARBA00023002"/>
    </source>
</evidence>
<proteinExistence type="predicted"/>
<keyword evidence="2" id="KW-0169">Cobalamin biosynthesis</keyword>
<keyword evidence="3" id="KW-0560">Oxidoreductase</keyword>
<comment type="pathway">
    <text evidence="1">Cofactor biosynthesis; adenosylcobalamin biosynthesis.</text>
</comment>
<dbReference type="PANTHER" id="PTHR36925">
    <property type="entry name" value="COBALT-PRECORRIN-6A REDUCTASE"/>
    <property type="match status" value="1"/>
</dbReference>
<name>N6V051_9EURY</name>
<dbReference type="PROSITE" id="PS51014">
    <property type="entry name" value="COBK_CBIJ"/>
    <property type="match status" value="1"/>
</dbReference>
<dbReference type="OrthoDB" id="6027at2157"/>
<dbReference type="NCBIfam" id="TIGR00715">
    <property type="entry name" value="precor6x_red"/>
    <property type="match status" value="1"/>
</dbReference>
<dbReference type="RefSeq" id="WP_004593666.1">
    <property type="nucleotide sequence ID" value="NZ_APMM01000054.1"/>
</dbReference>
<organism evidence="4 5">
    <name type="scientific">Methanocaldococcus villosus KIN24-T80</name>
    <dbReference type="NCBI Taxonomy" id="1069083"/>
    <lineage>
        <taxon>Archaea</taxon>
        <taxon>Methanobacteriati</taxon>
        <taxon>Methanobacteriota</taxon>
        <taxon>Methanomada group</taxon>
        <taxon>Methanococci</taxon>
        <taxon>Methanococcales</taxon>
        <taxon>Methanocaldococcaceae</taxon>
        <taxon>Methanocaldococcus</taxon>
    </lineage>
</organism>
<dbReference type="PATRIC" id="fig|1069083.5.peg.1273"/>
<evidence type="ECO:0000256" key="1">
    <source>
        <dbReference type="ARBA" id="ARBA00004953"/>
    </source>
</evidence>
<dbReference type="Proteomes" id="UP000053695">
    <property type="component" value="Unassembled WGS sequence"/>
</dbReference>
<reference evidence="4 5" key="1">
    <citation type="journal article" date="2013" name="Genome Announc.">
        <title>Draft Genome Sequence of a Highly Flagellated, Fast-Swimming Archaeon, Methanocaldococcus villosus Strain KIN24-T80 (DSM 22612).</title>
        <authorList>
            <person name="Thennarasu S."/>
            <person name="Polireddy D."/>
            <person name="Antony A."/>
            <person name="Yada M.R."/>
            <person name="Algarawi S."/>
            <person name="Sivakumar N."/>
        </authorList>
    </citation>
    <scope>NUCLEOTIDE SEQUENCE [LARGE SCALE GENOMIC DNA]</scope>
    <source>
        <strain evidence="4 5">KIN24-T80</strain>
    </source>
</reference>
<evidence type="ECO:0000256" key="2">
    <source>
        <dbReference type="ARBA" id="ARBA00022573"/>
    </source>
</evidence>
<dbReference type="EMBL" id="APMM01000054">
    <property type="protein sequence ID" value="ENN95678.1"/>
    <property type="molecule type" value="Genomic_DNA"/>
</dbReference>
<dbReference type="UniPathway" id="UPA00148"/>
<dbReference type="GO" id="GO:0016994">
    <property type="term" value="F:precorrin-6A reductase activity"/>
    <property type="evidence" value="ECO:0007669"/>
    <property type="project" value="InterPro"/>
</dbReference>
<comment type="caution">
    <text evidence="4">The sequence shown here is derived from an EMBL/GenBank/DDBJ whole genome shotgun (WGS) entry which is preliminary data.</text>
</comment>
<dbReference type="InterPro" id="IPR003723">
    <property type="entry name" value="Precorrin-6x_reduct"/>
</dbReference>
<dbReference type="GO" id="GO:0009236">
    <property type="term" value="P:cobalamin biosynthetic process"/>
    <property type="evidence" value="ECO:0007669"/>
    <property type="project" value="UniProtKB-UniPathway"/>
</dbReference>
<sequence length="246" mass="28193">MGGTRDSKIIGEKLKKYKIIYTATTEYGAMLGKDFAYKIISKPLDKEDLKKVIEDYKVKLLIDATHPFAVNASRNAIDVCKELGIEYIRFERECEKINHENVIYVKNFEEAFNIAKNFNRIFFMAGIKNLKRAVEVLGDKIIARVLPISVMEALKLLPQQNIVAMYGTFSKGLNRELILNYKCDAIITKESGEFGGFKEKVYGAIEANAKVIIVEKPKLDYPKVFYDIDELVKEVNKIYINSYQSF</sequence>
<evidence type="ECO:0000313" key="4">
    <source>
        <dbReference type="EMBL" id="ENN95678.1"/>
    </source>
</evidence>
<keyword evidence="5" id="KW-1185">Reference proteome</keyword>
<protein>
    <submittedName>
        <fullName evidence="4">Precorrin-6x reductase</fullName>
    </submittedName>
</protein>
<gene>
    <name evidence="4" type="ORF">J422_06543</name>
</gene>
<accession>N6V051</accession>
<dbReference type="AlphaFoldDB" id="N6V051"/>